<dbReference type="NCBIfam" id="NF010396">
    <property type="entry name" value="PRK13824.1"/>
    <property type="match status" value="1"/>
</dbReference>
<dbReference type="NCBIfam" id="NF040974">
    <property type="entry name" value="RepABC_RepC"/>
    <property type="match status" value="1"/>
</dbReference>
<sequence>MDSAYVTTPFGRRPMTLGMLANQHQAETSVAGVTRNKWKLFRSVCEARTTLGVTDRALTVLDALLSFYPKDELSSGAGLVVFPSNNQLSLRARGMTPSTLRRHLAMLIEAGLILRKDSPNGKRYARRDREGEIDQAYGFSLAPLLAKAEQIEATAAHVAHERYLLRVSKERLTVCRRDVAKLITTALNENLPGDWETLQTRFDTIVGQIPRVANANRLDAILVAMNDLRNAVVNQLETHVNAQDMRANESQNERHIQDSHPESHFELERNSENISEVGNDERGGRSLAGAPHQASFTQLPAQAGTTELTPPVKSLALGQVLQACPQIAAYGPRGMIRSWTDLVSATSLVRTMLGISPSAGNDACNAMGQQNLAIVVACLLEKAETINSPGGYLRDLTKRAQQGKFSVGPMLMALLRAPAINGERVGMSQRVS</sequence>
<feature type="domain" description="Plasmid replication protein C N-terminal" evidence="2">
    <location>
        <begin position="13"/>
        <end position="186"/>
    </location>
</feature>
<dbReference type="InterPro" id="IPR036390">
    <property type="entry name" value="WH_DNA-bd_sf"/>
</dbReference>
<geneLocation type="plasmid" evidence="4 5">
    <name>unnamed</name>
</geneLocation>
<feature type="region of interest" description="Disordered" evidence="1">
    <location>
        <begin position="246"/>
        <end position="269"/>
    </location>
</feature>
<dbReference type="AlphaFoldDB" id="A0A5Q0CGT7"/>
<keyword evidence="4" id="KW-0614">Plasmid</keyword>
<evidence type="ECO:0000313" key="5">
    <source>
        <dbReference type="Proteomes" id="UP000326881"/>
    </source>
</evidence>
<dbReference type="InterPro" id="IPR011991">
    <property type="entry name" value="ArsR-like_HTH"/>
</dbReference>
<dbReference type="KEGG" id="rgr:FZ934_26855"/>
<dbReference type="GO" id="GO:0006355">
    <property type="term" value="P:regulation of DNA-templated transcription"/>
    <property type="evidence" value="ECO:0007669"/>
    <property type="project" value="UniProtKB-ARBA"/>
</dbReference>
<feature type="compositionally biased region" description="Basic and acidic residues" evidence="1">
    <location>
        <begin position="251"/>
        <end position="269"/>
    </location>
</feature>
<dbReference type="CDD" id="cd00090">
    <property type="entry name" value="HTH_ARSR"/>
    <property type="match status" value="1"/>
</dbReference>
<organism evidence="4 5">
    <name type="scientific">Rhizobium grahamii</name>
    <dbReference type="NCBI Taxonomy" id="1120045"/>
    <lineage>
        <taxon>Bacteria</taxon>
        <taxon>Pseudomonadati</taxon>
        <taxon>Pseudomonadota</taxon>
        <taxon>Alphaproteobacteria</taxon>
        <taxon>Hyphomicrobiales</taxon>
        <taxon>Rhizobiaceae</taxon>
        <taxon>Rhizobium/Agrobacterium group</taxon>
        <taxon>Rhizobium</taxon>
    </lineage>
</organism>
<keyword evidence="5" id="KW-1185">Reference proteome</keyword>
<dbReference type="Pfam" id="PF03428">
    <property type="entry name" value="RP-C"/>
    <property type="match status" value="1"/>
</dbReference>
<evidence type="ECO:0000313" key="4">
    <source>
        <dbReference type="EMBL" id="QFY63834.1"/>
    </source>
</evidence>
<dbReference type="SUPFAM" id="SSF46785">
    <property type="entry name" value="Winged helix' DNA-binding domain"/>
    <property type="match status" value="1"/>
</dbReference>
<dbReference type="Proteomes" id="UP000326881">
    <property type="component" value="Plasmid unnamed"/>
</dbReference>
<dbReference type="EMBL" id="CP043499">
    <property type="protein sequence ID" value="QFY63834.1"/>
    <property type="molecule type" value="Genomic_DNA"/>
</dbReference>
<protein>
    <submittedName>
        <fullName evidence="4">Replication initiation protein RepC</fullName>
    </submittedName>
</protein>
<name>A0A5Q0CGT7_9HYPH</name>
<evidence type="ECO:0000259" key="3">
    <source>
        <dbReference type="Pfam" id="PF11800"/>
    </source>
</evidence>
<gene>
    <name evidence="4" type="ORF">FZ934_26855</name>
</gene>
<evidence type="ECO:0000259" key="2">
    <source>
        <dbReference type="Pfam" id="PF03428"/>
    </source>
</evidence>
<dbReference type="InterPro" id="IPR005090">
    <property type="entry name" value="RepC_N"/>
</dbReference>
<accession>A0A5Q0CGT7</accession>
<dbReference type="InterPro" id="IPR021760">
    <property type="entry name" value="RepC_C"/>
</dbReference>
<dbReference type="Pfam" id="PF11800">
    <property type="entry name" value="RP-C_C"/>
    <property type="match status" value="1"/>
</dbReference>
<dbReference type="OrthoDB" id="7488837at2"/>
<feature type="domain" description="Plasmid replication protein C C-terminal" evidence="3">
    <location>
        <begin position="317"/>
        <end position="416"/>
    </location>
</feature>
<dbReference type="InterPro" id="IPR047611">
    <property type="entry name" value="RepABC_RepC"/>
</dbReference>
<proteinExistence type="predicted"/>
<dbReference type="RefSeq" id="WP_153273781.1">
    <property type="nucleotide sequence ID" value="NZ_CP043499.1"/>
</dbReference>
<evidence type="ECO:0000256" key="1">
    <source>
        <dbReference type="SAM" id="MobiDB-lite"/>
    </source>
</evidence>
<reference evidence="4 5" key="1">
    <citation type="submission" date="2019-08" db="EMBL/GenBank/DDBJ databases">
        <title>Prosopis cineraria nodule microbiome.</title>
        <authorList>
            <person name="Ali R."/>
            <person name="Chaluvadi S.R."/>
            <person name="Wang X."/>
        </authorList>
    </citation>
    <scope>NUCLEOTIDE SEQUENCE [LARGE SCALE GENOMIC DNA]</scope>
    <source>
        <strain evidence="4 5">BG7</strain>
        <plasmid evidence="4 5">unnamed</plasmid>
    </source>
</reference>